<evidence type="ECO:0000313" key="2">
    <source>
        <dbReference type="Proteomes" id="UP000249254"/>
    </source>
</evidence>
<gene>
    <name evidence="1" type="ORF">DJ017_16340</name>
</gene>
<organism evidence="1 2">
    <name type="scientific">Phenylobacterium soli</name>
    <dbReference type="NCBI Taxonomy" id="2170551"/>
    <lineage>
        <taxon>Bacteria</taxon>
        <taxon>Pseudomonadati</taxon>
        <taxon>Pseudomonadota</taxon>
        <taxon>Alphaproteobacteria</taxon>
        <taxon>Caulobacterales</taxon>
        <taxon>Caulobacteraceae</taxon>
        <taxon>Phenylobacterium</taxon>
    </lineage>
</organism>
<protein>
    <submittedName>
        <fullName evidence="1">Uncharacterized protein</fullName>
    </submittedName>
</protein>
<keyword evidence="2" id="KW-1185">Reference proteome</keyword>
<accession>A0A328AQE1</accession>
<evidence type="ECO:0000313" key="1">
    <source>
        <dbReference type="EMBL" id="RAK55966.1"/>
    </source>
</evidence>
<proteinExistence type="predicted"/>
<dbReference type="Proteomes" id="UP000249254">
    <property type="component" value="Unassembled WGS sequence"/>
</dbReference>
<sequence length="101" mass="10775">MPGYWAVEIRQSEAAGPGKQYLCQAQDDPSAAAIAGRLMGSALSVHGFSYYWIDKGRLEGSRATLPLLGEHQMVADPAEWAELMAAHDASERATVAERGGA</sequence>
<dbReference type="AlphaFoldDB" id="A0A328AQE1"/>
<comment type="caution">
    <text evidence="1">The sequence shown here is derived from an EMBL/GenBank/DDBJ whole genome shotgun (WGS) entry which is preliminary data.</text>
</comment>
<dbReference type="EMBL" id="QFYQ01000001">
    <property type="protein sequence ID" value="RAK55966.1"/>
    <property type="molecule type" value="Genomic_DNA"/>
</dbReference>
<reference evidence="2" key="1">
    <citation type="submission" date="2018-05" db="EMBL/GenBank/DDBJ databases">
        <authorList>
            <person name="Li X."/>
        </authorList>
    </citation>
    <scope>NUCLEOTIDE SEQUENCE [LARGE SCALE GENOMIC DNA]</scope>
    <source>
        <strain evidence="2">LX32</strain>
    </source>
</reference>
<name>A0A328AQE1_9CAUL</name>